<sequence>MFAVLSARVSVGTFIAAVSSERAAFRRRFSAFATRKAASGSESGSKEVVA</sequence>
<protein>
    <submittedName>
        <fullName evidence="1">Uncharacterized protein</fullName>
    </submittedName>
</protein>
<keyword evidence="2" id="KW-1185">Reference proteome</keyword>
<evidence type="ECO:0000313" key="1">
    <source>
        <dbReference type="EMBL" id="KAA1063893.1"/>
    </source>
</evidence>
<dbReference type="Proteomes" id="UP000324748">
    <property type="component" value="Unassembled WGS sequence"/>
</dbReference>
<dbReference type="EMBL" id="VSWC01000203">
    <property type="protein sequence ID" value="KAA1063893.1"/>
    <property type="molecule type" value="Genomic_DNA"/>
</dbReference>
<gene>
    <name evidence="1" type="ORF">PGT21_000121</name>
</gene>
<evidence type="ECO:0000313" key="2">
    <source>
        <dbReference type="Proteomes" id="UP000324748"/>
    </source>
</evidence>
<proteinExistence type="predicted"/>
<accession>A0A5B0LJ24</accession>
<organism evidence="1 2">
    <name type="scientific">Puccinia graminis f. sp. tritici</name>
    <dbReference type="NCBI Taxonomy" id="56615"/>
    <lineage>
        <taxon>Eukaryota</taxon>
        <taxon>Fungi</taxon>
        <taxon>Dikarya</taxon>
        <taxon>Basidiomycota</taxon>
        <taxon>Pucciniomycotina</taxon>
        <taxon>Pucciniomycetes</taxon>
        <taxon>Pucciniales</taxon>
        <taxon>Pucciniaceae</taxon>
        <taxon>Puccinia</taxon>
    </lineage>
</organism>
<name>A0A5B0LJ24_PUCGR</name>
<reference evidence="1 2" key="1">
    <citation type="submission" date="2019-05" db="EMBL/GenBank/DDBJ databases">
        <title>Emergence of the Ug99 lineage of the wheat stem rust pathogen through somatic hybridization.</title>
        <authorList>
            <person name="Li F."/>
            <person name="Upadhyaya N.M."/>
            <person name="Sperschneider J."/>
            <person name="Matny O."/>
            <person name="Nguyen-Phuc H."/>
            <person name="Mago R."/>
            <person name="Raley C."/>
            <person name="Miller M.E."/>
            <person name="Silverstein K.A.T."/>
            <person name="Henningsen E."/>
            <person name="Hirsch C.D."/>
            <person name="Visser B."/>
            <person name="Pretorius Z.A."/>
            <person name="Steffenson B.J."/>
            <person name="Schwessinger B."/>
            <person name="Dodds P.N."/>
            <person name="Figueroa M."/>
        </authorList>
    </citation>
    <scope>NUCLEOTIDE SEQUENCE [LARGE SCALE GENOMIC DNA]</scope>
    <source>
        <strain evidence="1">21-0</strain>
    </source>
</reference>
<dbReference type="AlphaFoldDB" id="A0A5B0LJ24"/>
<comment type="caution">
    <text evidence="1">The sequence shown here is derived from an EMBL/GenBank/DDBJ whole genome shotgun (WGS) entry which is preliminary data.</text>
</comment>